<dbReference type="OrthoDB" id="9795530at2"/>
<feature type="domain" description="Sulphur oxidation protein SoxZ" evidence="1">
    <location>
        <begin position="11"/>
        <end position="97"/>
    </location>
</feature>
<comment type="caution">
    <text evidence="2">The sequence shown here is derived from an EMBL/GenBank/DDBJ whole genome shotgun (WGS) entry which is preliminary data.</text>
</comment>
<dbReference type="InterPro" id="IPR013783">
    <property type="entry name" value="Ig-like_fold"/>
</dbReference>
<dbReference type="SUPFAM" id="SSF81296">
    <property type="entry name" value="E set domains"/>
    <property type="match status" value="1"/>
</dbReference>
<dbReference type="InterPro" id="IPR014756">
    <property type="entry name" value="Ig_E-set"/>
</dbReference>
<reference evidence="3" key="1">
    <citation type="journal article" date="2017" name="Int J Environ Stud">
        <title>Does the Miocene-Pliocene relict legume Oxytropis triphylla form nitrogen-fixing nodules with a combination of bacterial strains?</title>
        <authorList>
            <person name="Safronova V."/>
            <person name="Belimov A."/>
            <person name="Sazanova A."/>
            <person name="Kuznetsova I."/>
            <person name="Popova J."/>
            <person name="Andronov E."/>
            <person name="Verkhozina A."/>
            <person name="Tikhonovich I."/>
        </authorList>
    </citation>
    <scope>NUCLEOTIDE SEQUENCE [LARGE SCALE GENOMIC DNA]</scope>
    <source>
        <strain evidence="3">Tri-38</strain>
    </source>
</reference>
<dbReference type="Proteomes" id="UP000232163">
    <property type="component" value="Unassembled WGS sequence"/>
</dbReference>
<dbReference type="Gene3D" id="2.60.40.10">
    <property type="entry name" value="Immunoglobulins"/>
    <property type="match status" value="1"/>
</dbReference>
<dbReference type="KEGG" id="pht:BLM14_19725"/>
<dbReference type="EMBL" id="MZMT01000040">
    <property type="protein sequence ID" value="PIO43421.1"/>
    <property type="molecule type" value="Genomic_DNA"/>
</dbReference>
<dbReference type="InterPro" id="IPR014880">
    <property type="entry name" value="SoxZ_dom"/>
</dbReference>
<protein>
    <submittedName>
        <fullName evidence="2">Thiosulfate oxidation carrier complex protein SoxZ</fullName>
    </submittedName>
</protein>
<dbReference type="InterPro" id="IPR030995">
    <property type="entry name" value="SoxZ"/>
</dbReference>
<proteinExistence type="predicted"/>
<gene>
    <name evidence="2" type="ORF">B5P45_18110</name>
</gene>
<organism evidence="2 3">
    <name type="scientific">Phyllobacterium zundukense</name>
    <dbReference type="NCBI Taxonomy" id="1867719"/>
    <lineage>
        <taxon>Bacteria</taxon>
        <taxon>Pseudomonadati</taxon>
        <taxon>Pseudomonadota</taxon>
        <taxon>Alphaproteobacteria</taxon>
        <taxon>Hyphomicrobiales</taxon>
        <taxon>Phyllobacteriaceae</taxon>
        <taxon>Phyllobacterium</taxon>
    </lineage>
</organism>
<evidence type="ECO:0000259" key="1">
    <source>
        <dbReference type="Pfam" id="PF08770"/>
    </source>
</evidence>
<accession>A0A2N9VVA3</accession>
<dbReference type="AlphaFoldDB" id="A0A2N9VVA3"/>
<dbReference type="NCBIfam" id="TIGR04490">
    <property type="entry name" value="SoxZ_true"/>
    <property type="match status" value="1"/>
</dbReference>
<sequence length="108" mass="11958">MITPTPRVVVPSAAAKGDVFQVKTIISHEMETGLRRDDQGDVIPRKIINKFVCRCNDAVVFSVDLHEAIAANPFIEFSLRATESGRLDFLWEEDGGAIYALSHQLTVT</sequence>
<evidence type="ECO:0000313" key="2">
    <source>
        <dbReference type="EMBL" id="PIO43421.1"/>
    </source>
</evidence>
<name>A0A2N9VVA3_9HYPH</name>
<keyword evidence="3" id="KW-1185">Reference proteome</keyword>
<dbReference type="Pfam" id="PF08770">
    <property type="entry name" value="SoxZ"/>
    <property type="match status" value="1"/>
</dbReference>
<evidence type="ECO:0000313" key="3">
    <source>
        <dbReference type="Proteomes" id="UP000232163"/>
    </source>
</evidence>
<dbReference type="RefSeq" id="WP_100001635.1">
    <property type="nucleotide sequence ID" value="NZ_CP017941.1"/>
</dbReference>